<feature type="chain" id="PRO_5026730211" evidence="2">
    <location>
        <begin position="35"/>
        <end position="565"/>
    </location>
</feature>
<name>A0A6M3ZSL5_9BURK</name>
<dbReference type="RefSeq" id="WP_017450396.1">
    <property type="nucleotide sequence ID" value="NZ_CP008956.1"/>
</dbReference>
<dbReference type="AlphaFoldDB" id="A0A6M3ZSL5"/>
<evidence type="ECO:0000256" key="2">
    <source>
        <dbReference type="SAM" id="SignalP"/>
    </source>
</evidence>
<accession>A0A6M3ZSL5</accession>
<evidence type="ECO:0000313" key="3">
    <source>
        <dbReference type="EMBL" id="QJQ01537.1"/>
    </source>
</evidence>
<feature type="signal peptide" evidence="2">
    <location>
        <begin position="1"/>
        <end position="34"/>
    </location>
</feature>
<gene>
    <name evidence="3" type="ORF">C798_15205</name>
</gene>
<sequence length="565" mass="60816">MGPQKTERSRRAKSHVALSLAGAFAAGCASSACAAEFDVGNPDIAIRWDTTASYSLGMRMQGRDPIIANSPTYDEGDALFGKHQMTTKRLDILTEFDFVYKQSMGFRVSAAGWFDDAYGSKDKSNPLVTSQGFQPNYNNNEYSSVVKRFYHGPSGEFLDAFVFATIPLGDDMSASFKLGRHAVTWGESLFGSANAIAYSQGPSDGRKQLSNPNASAKETALPVNQISTSVQVASNVSIAGLYTFEFRPDRVPEGGTFYGVDSILLGPDNTVVNRFANVNIGRGTPVYGRKGDVGLALQWRPAILDGTLGFYYRKFDDKTAWTSQLDTTPMLTGGSMVTRPVYARDVKLLGVSLSKSIAGASIGAEVSYRKNGALTQDPASPPGGGAPGSDLDGPRGNTWHALANAIYSLPTLPVWDNAILAVELQYSRLAKVTKHPEQFLAAGYGVTCNIPGNGVAAGCTTKDYWNIGVSFTPAWNQALPGVNLEMPLYYGRGLKGNAPYNQGGYEGFSPYSVGLRAKVFEKYQFDLKYNGYNGKRVNTPTGPQILGSAYLADKGTLTLSFQTTY</sequence>
<reference evidence="3 4" key="1">
    <citation type="journal article" date="2012" name="J. Bacteriol.">
        <title>Genome sequence of the pathogenic Herbaspirillum seropedicae strain Os34, isolated from rice roots.</title>
        <authorList>
            <person name="Ye W."/>
            <person name="Ye S."/>
            <person name="Liu J."/>
            <person name="Chang S."/>
            <person name="Chen M."/>
            <person name="Zhu B."/>
            <person name="Guo L."/>
            <person name="An Q."/>
        </authorList>
    </citation>
    <scope>NUCLEOTIDE SEQUENCE [LARGE SCALE GENOMIC DNA]</scope>
    <source>
        <strain evidence="3 4">Os34</strain>
    </source>
</reference>
<dbReference type="Pfam" id="PF06980">
    <property type="entry name" value="DUF1302"/>
    <property type="match status" value="1"/>
</dbReference>
<dbReference type="InterPro" id="IPR010727">
    <property type="entry name" value="DUF1302"/>
</dbReference>
<keyword evidence="2" id="KW-0732">Signal</keyword>
<evidence type="ECO:0000313" key="4">
    <source>
        <dbReference type="Proteomes" id="UP000501648"/>
    </source>
</evidence>
<organism evidence="3 4">
    <name type="scientific">Herbaspirillum rubrisubalbicans Os34</name>
    <dbReference type="NCBI Taxonomy" id="1235827"/>
    <lineage>
        <taxon>Bacteria</taxon>
        <taxon>Pseudomonadati</taxon>
        <taxon>Pseudomonadota</taxon>
        <taxon>Betaproteobacteria</taxon>
        <taxon>Burkholderiales</taxon>
        <taxon>Oxalobacteraceae</taxon>
        <taxon>Herbaspirillum</taxon>
    </lineage>
</organism>
<protein>
    <submittedName>
        <fullName evidence="3">DUF1302 domain-containing protein</fullName>
    </submittedName>
</protein>
<dbReference type="EMBL" id="CP008956">
    <property type="protein sequence ID" value="QJQ01537.1"/>
    <property type="molecule type" value="Genomic_DNA"/>
</dbReference>
<proteinExistence type="predicted"/>
<dbReference type="Proteomes" id="UP000501648">
    <property type="component" value="Chromosome"/>
</dbReference>
<dbReference type="PROSITE" id="PS51257">
    <property type="entry name" value="PROKAR_LIPOPROTEIN"/>
    <property type="match status" value="1"/>
</dbReference>
<evidence type="ECO:0000256" key="1">
    <source>
        <dbReference type="SAM" id="MobiDB-lite"/>
    </source>
</evidence>
<feature type="region of interest" description="Disordered" evidence="1">
    <location>
        <begin position="373"/>
        <end position="394"/>
    </location>
</feature>